<proteinExistence type="inferred from homology"/>
<dbReference type="PANTHER" id="PTHR45856">
    <property type="entry name" value="ALPHA/BETA-HYDROLASES SUPERFAMILY PROTEIN"/>
    <property type="match status" value="1"/>
</dbReference>
<feature type="domain" description="Fungal lipase-type" evidence="6">
    <location>
        <begin position="166"/>
        <end position="306"/>
    </location>
</feature>
<reference evidence="7" key="1">
    <citation type="submission" date="2020-05" db="EMBL/GenBank/DDBJ databases">
        <title>Mycena genomes resolve the evolution of fungal bioluminescence.</title>
        <authorList>
            <person name="Tsai I.J."/>
        </authorList>
    </citation>
    <scope>NUCLEOTIDE SEQUENCE</scope>
    <source>
        <strain evidence="7">171206Taipei</strain>
    </source>
</reference>
<feature type="compositionally biased region" description="Basic and acidic residues" evidence="5">
    <location>
        <begin position="369"/>
        <end position="388"/>
    </location>
</feature>
<dbReference type="CDD" id="cd00519">
    <property type="entry name" value="Lipase_3"/>
    <property type="match status" value="1"/>
</dbReference>
<comment type="caution">
    <text evidence="7">The sequence shown here is derived from an EMBL/GenBank/DDBJ whole genome shotgun (WGS) entry which is preliminary data.</text>
</comment>
<evidence type="ECO:0000259" key="6">
    <source>
        <dbReference type="Pfam" id="PF01764"/>
    </source>
</evidence>
<protein>
    <submittedName>
        <fullName evidence="7">Alpha/beta-hydrolase</fullName>
    </submittedName>
</protein>
<name>A0A8H6T6B5_9AGAR</name>
<comment type="catalytic activity">
    <reaction evidence="3">
        <text>a diacylglycerol + H2O = a monoacylglycerol + a fatty acid + H(+)</text>
        <dbReference type="Rhea" id="RHEA:32731"/>
        <dbReference type="ChEBI" id="CHEBI:15377"/>
        <dbReference type="ChEBI" id="CHEBI:15378"/>
        <dbReference type="ChEBI" id="CHEBI:17408"/>
        <dbReference type="ChEBI" id="CHEBI:18035"/>
        <dbReference type="ChEBI" id="CHEBI:28868"/>
    </reaction>
</comment>
<keyword evidence="8" id="KW-1185">Reference proteome</keyword>
<dbReference type="Proteomes" id="UP000636479">
    <property type="component" value="Unassembled WGS sequence"/>
</dbReference>
<keyword evidence="1" id="KW-1015">Disulfide bond</keyword>
<evidence type="ECO:0000256" key="5">
    <source>
        <dbReference type="SAM" id="MobiDB-lite"/>
    </source>
</evidence>
<evidence type="ECO:0000256" key="4">
    <source>
        <dbReference type="ARBA" id="ARBA00048461"/>
    </source>
</evidence>
<dbReference type="EMBL" id="JACAZF010000002">
    <property type="protein sequence ID" value="KAF7311873.1"/>
    <property type="molecule type" value="Genomic_DNA"/>
</dbReference>
<feature type="region of interest" description="Disordered" evidence="5">
    <location>
        <begin position="369"/>
        <end position="420"/>
    </location>
</feature>
<dbReference type="OrthoDB" id="438440at2759"/>
<dbReference type="SUPFAM" id="SSF53474">
    <property type="entry name" value="alpha/beta-Hydrolases"/>
    <property type="match status" value="1"/>
</dbReference>
<sequence length="420" mass="45189">MATPFRLPDAANPVHRRPNARDLGPRCIPRAIRALVYISHIRPIAPCPPAHCPMFQKLLPKLPSLAAPSTALTLDQLVNQSAVPQGAGELGAAVLGVAGKPTAPQELYDALVHYFKFASTAYAIILPGPSLIPVRPNGQKMVGKMFDLLTDSHGYVARDDKRAEIIVAFRGSVSPQNFITDALGALVDWDSTISNIQAPEGTKIHWGFQKAWATLAAKTLALVTAELAAHPTYTLVTAGHSLGGALAALAAVTLQKTFQNVPLRCYTYGQPRTGNAVWAAWVDEVVTPDRLFRVVHSNDGVPTMALASLGFVHHSTEYWALSPHSPQQTYICVAPGVAEDPAGSRKLPTTGINPAHLVAGVERATRTRLESNARGPADDFRELKRVPERTGAGRFQTEAERAPNAPMGRIPRPNWLGSRP</sequence>
<keyword evidence="7" id="KW-0378">Hydrolase</keyword>
<evidence type="ECO:0000256" key="2">
    <source>
        <dbReference type="ARBA" id="ARBA00043996"/>
    </source>
</evidence>
<evidence type="ECO:0000313" key="7">
    <source>
        <dbReference type="EMBL" id="KAF7311873.1"/>
    </source>
</evidence>
<evidence type="ECO:0000256" key="3">
    <source>
        <dbReference type="ARBA" id="ARBA00047591"/>
    </source>
</evidence>
<comment type="similarity">
    <text evidence="2">Belongs to the AB hydrolase superfamily. Lipase family. Class 3 subfamily.</text>
</comment>
<dbReference type="AlphaFoldDB" id="A0A8H6T6B5"/>
<dbReference type="GO" id="GO:0006629">
    <property type="term" value="P:lipid metabolic process"/>
    <property type="evidence" value="ECO:0007669"/>
    <property type="project" value="InterPro"/>
</dbReference>
<dbReference type="GO" id="GO:0016787">
    <property type="term" value="F:hydrolase activity"/>
    <property type="evidence" value="ECO:0007669"/>
    <property type="project" value="UniProtKB-KW"/>
</dbReference>
<dbReference type="InterPro" id="IPR051218">
    <property type="entry name" value="Sec_MonoDiacylglyc_Lipase"/>
</dbReference>
<accession>A0A8H6T6B5</accession>
<organism evidence="7 8">
    <name type="scientific">Mycena indigotica</name>
    <dbReference type="NCBI Taxonomy" id="2126181"/>
    <lineage>
        <taxon>Eukaryota</taxon>
        <taxon>Fungi</taxon>
        <taxon>Dikarya</taxon>
        <taxon>Basidiomycota</taxon>
        <taxon>Agaricomycotina</taxon>
        <taxon>Agaricomycetes</taxon>
        <taxon>Agaricomycetidae</taxon>
        <taxon>Agaricales</taxon>
        <taxon>Marasmiineae</taxon>
        <taxon>Mycenaceae</taxon>
        <taxon>Mycena</taxon>
    </lineage>
</organism>
<gene>
    <name evidence="7" type="ORF">MIND_00198100</name>
</gene>
<feature type="region of interest" description="Disordered" evidence="5">
    <location>
        <begin position="1"/>
        <end position="22"/>
    </location>
</feature>
<dbReference type="Gene3D" id="3.40.50.1820">
    <property type="entry name" value="alpha/beta hydrolase"/>
    <property type="match status" value="1"/>
</dbReference>
<dbReference type="InterPro" id="IPR002921">
    <property type="entry name" value="Fungal_lipase-type"/>
</dbReference>
<dbReference type="PANTHER" id="PTHR45856:SF11">
    <property type="entry name" value="FUNGAL LIPASE-LIKE DOMAIN-CONTAINING PROTEIN"/>
    <property type="match status" value="1"/>
</dbReference>
<evidence type="ECO:0000256" key="1">
    <source>
        <dbReference type="ARBA" id="ARBA00023157"/>
    </source>
</evidence>
<dbReference type="Pfam" id="PF01764">
    <property type="entry name" value="Lipase_3"/>
    <property type="match status" value="1"/>
</dbReference>
<dbReference type="InterPro" id="IPR029058">
    <property type="entry name" value="AB_hydrolase_fold"/>
</dbReference>
<dbReference type="GeneID" id="59341402"/>
<comment type="catalytic activity">
    <reaction evidence="4">
        <text>a monoacylglycerol + H2O = glycerol + a fatty acid + H(+)</text>
        <dbReference type="Rhea" id="RHEA:15245"/>
        <dbReference type="ChEBI" id="CHEBI:15377"/>
        <dbReference type="ChEBI" id="CHEBI:15378"/>
        <dbReference type="ChEBI" id="CHEBI:17408"/>
        <dbReference type="ChEBI" id="CHEBI:17754"/>
        <dbReference type="ChEBI" id="CHEBI:28868"/>
    </reaction>
</comment>
<evidence type="ECO:0000313" key="8">
    <source>
        <dbReference type="Proteomes" id="UP000636479"/>
    </source>
</evidence>
<dbReference type="RefSeq" id="XP_037223981.1">
    <property type="nucleotide sequence ID" value="XM_037358886.1"/>
</dbReference>